<dbReference type="EMBL" id="JARK01001379">
    <property type="protein sequence ID" value="EYC13585.1"/>
    <property type="molecule type" value="Genomic_DNA"/>
</dbReference>
<reference evidence="2" key="1">
    <citation type="journal article" date="2015" name="Nat. Genet.">
        <title>The genome and transcriptome of the zoonotic hookworm Ancylostoma ceylanicum identify infection-specific gene families.</title>
        <authorList>
            <person name="Schwarz E.M."/>
            <person name="Hu Y."/>
            <person name="Antoshechkin I."/>
            <person name="Miller M.M."/>
            <person name="Sternberg P.W."/>
            <person name="Aroian R.V."/>
        </authorList>
    </citation>
    <scope>NUCLEOTIDE SEQUENCE</scope>
    <source>
        <strain evidence="2">HY135</strain>
    </source>
</reference>
<accession>A0A016UEM6</accession>
<evidence type="ECO:0000313" key="2">
    <source>
        <dbReference type="Proteomes" id="UP000024635"/>
    </source>
</evidence>
<evidence type="ECO:0000313" key="1">
    <source>
        <dbReference type="EMBL" id="EYC13585.1"/>
    </source>
</evidence>
<dbReference type="Proteomes" id="UP000024635">
    <property type="component" value="Unassembled WGS sequence"/>
</dbReference>
<gene>
    <name evidence="1" type="primary">Acey_s0043.g799</name>
    <name evidence="1" type="ORF">Y032_0043g799</name>
</gene>
<proteinExistence type="predicted"/>
<organism evidence="1 2">
    <name type="scientific">Ancylostoma ceylanicum</name>
    <dbReference type="NCBI Taxonomy" id="53326"/>
    <lineage>
        <taxon>Eukaryota</taxon>
        <taxon>Metazoa</taxon>
        <taxon>Ecdysozoa</taxon>
        <taxon>Nematoda</taxon>
        <taxon>Chromadorea</taxon>
        <taxon>Rhabditida</taxon>
        <taxon>Rhabditina</taxon>
        <taxon>Rhabditomorpha</taxon>
        <taxon>Strongyloidea</taxon>
        <taxon>Ancylostomatidae</taxon>
        <taxon>Ancylostomatinae</taxon>
        <taxon>Ancylostoma</taxon>
    </lineage>
</organism>
<comment type="caution">
    <text evidence="1">The sequence shown here is derived from an EMBL/GenBank/DDBJ whole genome shotgun (WGS) entry which is preliminary data.</text>
</comment>
<dbReference type="AlphaFoldDB" id="A0A016UEM6"/>
<keyword evidence="2" id="KW-1185">Reference proteome</keyword>
<protein>
    <submittedName>
        <fullName evidence="1">Uncharacterized protein</fullName>
    </submittedName>
</protein>
<sequence>MVVLILEVVTSQLVPLRINFNDCYFRDPVRLARPKSTLDQLLEFPTATRSPTFVQRAASSSVPVDEEHLVDTKLKLFCCSFLLQITLLAFVLSVGNKILFIDYVSEIVLTQTFC</sequence>
<name>A0A016UEM6_9BILA</name>